<dbReference type="InterPro" id="IPR001647">
    <property type="entry name" value="HTH_TetR"/>
</dbReference>
<sequence length="201" mass="22113">MRRVDAAIDLPDLARRLPPPPARELGPCLDAASRCLARHGLSRTSMADIAREMGVSRSTVYRQVGSVENAAWLLASRDLHAFYGTLPQMFAEADGPEVITRPLAALLRQAWANPVLSKVLRDEPDFVGRALGEHAGPMLDQGARMLAPLYQSLMDAGRIRRQDPLVLAHWLLRVFMMLVIAPPPADVDALLEEMLLPALKP</sequence>
<evidence type="ECO:0000256" key="3">
    <source>
        <dbReference type="ARBA" id="ARBA00023163"/>
    </source>
</evidence>
<feature type="DNA-binding region" description="H-T-H motif" evidence="4">
    <location>
        <begin position="45"/>
        <end position="64"/>
    </location>
</feature>
<organism evidence="6 7">
    <name type="scientific">Actinomadura hallensis</name>
    <dbReference type="NCBI Taxonomy" id="337895"/>
    <lineage>
        <taxon>Bacteria</taxon>
        <taxon>Bacillati</taxon>
        <taxon>Actinomycetota</taxon>
        <taxon>Actinomycetes</taxon>
        <taxon>Streptosporangiales</taxon>
        <taxon>Thermomonosporaceae</taxon>
        <taxon>Actinomadura</taxon>
    </lineage>
</organism>
<dbReference type="SUPFAM" id="SSF46689">
    <property type="entry name" value="Homeodomain-like"/>
    <property type="match status" value="1"/>
</dbReference>
<name>A0A543IGD9_9ACTN</name>
<gene>
    <name evidence="6" type="ORF">FHX41_3351</name>
</gene>
<evidence type="ECO:0000256" key="1">
    <source>
        <dbReference type="ARBA" id="ARBA00023015"/>
    </source>
</evidence>
<keyword evidence="1" id="KW-0805">Transcription regulation</keyword>
<keyword evidence="3" id="KW-0804">Transcription</keyword>
<dbReference type="AlphaFoldDB" id="A0A543IGD9"/>
<proteinExistence type="predicted"/>
<keyword evidence="2 4" id="KW-0238">DNA-binding</keyword>
<dbReference type="Pfam" id="PF00440">
    <property type="entry name" value="TetR_N"/>
    <property type="match status" value="1"/>
</dbReference>
<dbReference type="GO" id="GO:0003700">
    <property type="term" value="F:DNA-binding transcription factor activity"/>
    <property type="evidence" value="ECO:0007669"/>
    <property type="project" value="TreeGrafter"/>
</dbReference>
<keyword evidence="7" id="KW-1185">Reference proteome</keyword>
<dbReference type="Gene3D" id="1.10.357.10">
    <property type="entry name" value="Tetracycline Repressor, domain 2"/>
    <property type="match status" value="1"/>
</dbReference>
<dbReference type="GO" id="GO:0000976">
    <property type="term" value="F:transcription cis-regulatory region binding"/>
    <property type="evidence" value="ECO:0007669"/>
    <property type="project" value="TreeGrafter"/>
</dbReference>
<evidence type="ECO:0000256" key="2">
    <source>
        <dbReference type="ARBA" id="ARBA00023125"/>
    </source>
</evidence>
<comment type="caution">
    <text evidence="6">The sequence shown here is derived from an EMBL/GenBank/DDBJ whole genome shotgun (WGS) entry which is preliminary data.</text>
</comment>
<dbReference type="SUPFAM" id="SSF48498">
    <property type="entry name" value="Tetracyclin repressor-like, C-terminal domain"/>
    <property type="match status" value="1"/>
</dbReference>
<evidence type="ECO:0000256" key="4">
    <source>
        <dbReference type="PROSITE-ProRule" id="PRU00335"/>
    </source>
</evidence>
<dbReference type="InterPro" id="IPR050109">
    <property type="entry name" value="HTH-type_TetR-like_transc_reg"/>
</dbReference>
<dbReference type="PANTHER" id="PTHR30055">
    <property type="entry name" value="HTH-TYPE TRANSCRIPTIONAL REGULATOR RUTR"/>
    <property type="match status" value="1"/>
</dbReference>
<evidence type="ECO:0000313" key="7">
    <source>
        <dbReference type="Proteomes" id="UP000316706"/>
    </source>
</evidence>
<feature type="domain" description="HTH tetR-type" evidence="5">
    <location>
        <begin position="22"/>
        <end position="82"/>
    </location>
</feature>
<dbReference type="InterPro" id="IPR009057">
    <property type="entry name" value="Homeodomain-like_sf"/>
</dbReference>
<reference evidence="6 7" key="1">
    <citation type="submission" date="2019-06" db="EMBL/GenBank/DDBJ databases">
        <title>Sequencing the genomes of 1000 actinobacteria strains.</title>
        <authorList>
            <person name="Klenk H.-P."/>
        </authorList>
    </citation>
    <scope>NUCLEOTIDE SEQUENCE [LARGE SCALE GENOMIC DNA]</scope>
    <source>
        <strain evidence="6 7">DSM 45043</strain>
    </source>
</reference>
<protein>
    <submittedName>
        <fullName evidence="6">TetR family transcriptional regulator</fullName>
    </submittedName>
</protein>
<accession>A0A543IGD9</accession>
<dbReference type="PROSITE" id="PS50977">
    <property type="entry name" value="HTH_TETR_2"/>
    <property type="match status" value="1"/>
</dbReference>
<dbReference type="PANTHER" id="PTHR30055:SF234">
    <property type="entry name" value="HTH-TYPE TRANSCRIPTIONAL REGULATOR BETI"/>
    <property type="match status" value="1"/>
</dbReference>
<evidence type="ECO:0000259" key="5">
    <source>
        <dbReference type="PROSITE" id="PS50977"/>
    </source>
</evidence>
<evidence type="ECO:0000313" key="6">
    <source>
        <dbReference type="EMBL" id="TQM69653.1"/>
    </source>
</evidence>
<dbReference type="InterPro" id="IPR036271">
    <property type="entry name" value="Tet_transcr_reg_TetR-rel_C_sf"/>
</dbReference>
<dbReference type="Proteomes" id="UP000316706">
    <property type="component" value="Unassembled WGS sequence"/>
</dbReference>
<dbReference type="EMBL" id="VFPO01000001">
    <property type="protein sequence ID" value="TQM69653.1"/>
    <property type="molecule type" value="Genomic_DNA"/>
</dbReference>